<dbReference type="PANTHER" id="PTHR46438">
    <property type="entry name" value="ALPHA/BETA-HYDROLASES SUPERFAMILY PROTEIN"/>
    <property type="match status" value="1"/>
</dbReference>
<dbReference type="Gene3D" id="3.40.50.1820">
    <property type="entry name" value="alpha/beta hydrolase"/>
    <property type="match status" value="1"/>
</dbReference>
<evidence type="ECO:0000313" key="3">
    <source>
        <dbReference type="Proteomes" id="UP000766698"/>
    </source>
</evidence>
<gene>
    <name evidence="2" type="ORF">GL263_00305</name>
</gene>
<keyword evidence="2" id="KW-0378">Hydrolase</keyword>
<reference evidence="3" key="1">
    <citation type="journal article" date="2020" name="Syst. Appl. Microbiol.">
        <title>Streptomyces alkaliterrae sp. nov., isolated from an alkaline soil, and emended descriptions of Streptomyces alkaliphilus, Streptomyces calidiresistens and Streptomyces durbertensis.</title>
        <authorList>
            <person name="Swiecimska M."/>
            <person name="Golinska P."/>
            <person name="Nouioui I."/>
            <person name="Wypij M."/>
            <person name="Rai M."/>
            <person name="Sangal V."/>
            <person name="Goodfellow M."/>
        </authorList>
    </citation>
    <scope>NUCLEOTIDE SEQUENCE [LARGE SCALE GENOMIC DNA]</scope>
    <source>
        <strain evidence="3">DSM 104538</strain>
    </source>
</reference>
<dbReference type="EMBL" id="WMLF01000002">
    <property type="protein sequence ID" value="MBB1242025.1"/>
    <property type="molecule type" value="Genomic_DNA"/>
</dbReference>
<feature type="domain" description="AB hydrolase-1" evidence="1">
    <location>
        <begin position="58"/>
        <end position="277"/>
    </location>
</feature>
<dbReference type="Pfam" id="PF12697">
    <property type="entry name" value="Abhydrolase_6"/>
    <property type="match status" value="1"/>
</dbReference>
<sequence length="286" mass="29777">MRSSGGSSCYRSPAGRAAVAGWCTDRLARWPVPHRTALLDTAAGPTHVTTAGDGPRDVVLLPGTNFNAATCLPLASALAARTRVHVVDLPGQPGLSSPVRPPRRLLGRWLEEVLAGTVERPAVVVGYSLGALPALLCDVAPLAGRVLLAPAGLARLRVTPRVLAATLPWLLRPTDRRSAALLDVMSGPGRRPPAELAAWMTLVSRSCRSGLAPAPLPDDVLASAARRPTLLLTGSDDVFLPTERLRGRAVRRLDAQVVELAGAGHLAAVEAAETVADLTAGFAEAS</sequence>
<dbReference type="PANTHER" id="PTHR46438:SF11">
    <property type="entry name" value="LIPASE-RELATED"/>
    <property type="match status" value="1"/>
</dbReference>
<organism evidence="2 3">
    <name type="scientific">Streptomyces durbertensis</name>
    <dbReference type="NCBI Taxonomy" id="2448886"/>
    <lineage>
        <taxon>Bacteria</taxon>
        <taxon>Bacillati</taxon>
        <taxon>Actinomycetota</taxon>
        <taxon>Actinomycetes</taxon>
        <taxon>Kitasatosporales</taxon>
        <taxon>Streptomycetaceae</taxon>
        <taxon>Streptomyces</taxon>
    </lineage>
</organism>
<evidence type="ECO:0000259" key="1">
    <source>
        <dbReference type="Pfam" id="PF12697"/>
    </source>
</evidence>
<evidence type="ECO:0000313" key="2">
    <source>
        <dbReference type="EMBL" id="MBB1242025.1"/>
    </source>
</evidence>
<accession>A0ABR6EAM1</accession>
<proteinExistence type="predicted"/>
<dbReference type="GO" id="GO:0016787">
    <property type="term" value="F:hydrolase activity"/>
    <property type="evidence" value="ECO:0007669"/>
    <property type="project" value="UniProtKB-KW"/>
</dbReference>
<dbReference type="Proteomes" id="UP000766698">
    <property type="component" value="Unassembled WGS sequence"/>
</dbReference>
<dbReference type="InterPro" id="IPR029058">
    <property type="entry name" value="AB_hydrolase_fold"/>
</dbReference>
<name>A0ABR6EAM1_9ACTN</name>
<comment type="caution">
    <text evidence="2">The sequence shown here is derived from an EMBL/GenBank/DDBJ whole genome shotgun (WGS) entry which is preliminary data.</text>
</comment>
<dbReference type="SUPFAM" id="SSF53474">
    <property type="entry name" value="alpha/beta-Hydrolases"/>
    <property type="match status" value="1"/>
</dbReference>
<protein>
    <submittedName>
        <fullName evidence="2">Alpha/beta hydrolase</fullName>
    </submittedName>
</protein>
<keyword evidence="3" id="KW-1185">Reference proteome</keyword>
<dbReference type="RefSeq" id="WP_182853462.1">
    <property type="nucleotide sequence ID" value="NZ_WMLF01000002.1"/>
</dbReference>
<dbReference type="InterPro" id="IPR000073">
    <property type="entry name" value="AB_hydrolase_1"/>
</dbReference>